<evidence type="ECO:0000313" key="3">
    <source>
        <dbReference type="EMBL" id="CAP43762.1"/>
    </source>
</evidence>
<dbReference type="STRING" id="94624.Bpet3419"/>
<feature type="domain" description="HTH marR-type" evidence="2">
    <location>
        <begin position="1"/>
        <end position="146"/>
    </location>
</feature>
<reference evidence="3 4" key="1">
    <citation type="journal article" date="2008" name="BMC Genomics">
        <title>The missing link: Bordetella petrii is endowed with both the metabolic versatility of environmental bacteria and virulence traits of pathogenic Bordetellae.</title>
        <authorList>
            <person name="Gross R."/>
            <person name="Guzman C.A."/>
            <person name="Sebaihia M."/>
            <person name="Martins Dos Santos V.A."/>
            <person name="Pieper D.H."/>
            <person name="Koebnik R."/>
            <person name="Lechner M."/>
            <person name="Bartels D."/>
            <person name="Buhrmester J."/>
            <person name="Choudhuri J.V."/>
            <person name="Ebensen T."/>
            <person name="Gaigalat L."/>
            <person name="Herrmann S."/>
            <person name="Khachane A.N."/>
            <person name="Larisch C."/>
            <person name="Link S."/>
            <person name="Linke B."/>
            <person name="Meyer F."/>
            <person name="Mormann S."/>
            <person name="Nakunst D."/>
            <person name="Rueckert C."/>
            <person name="Schneiker-Bekel S."/>
            <person name="Schulze K."/>
            <person name="Vorhoelter F.J."/>
            <person name="Yevsa T."/>
            <person name="Engle J.T."/>
            <person name="Goldman W.E."/>
            <person name="Puehler A."/>
            <person name="Goebel U.B."/>
            <person name="Goesmann A."/>
            <person name="Bloecker H."/>
            <person name="Kaiser O."/>
            <person name="Martinez-Arias R."/>
        </authorList>
    </citation>
    <scope>NUCLEOTIDE SEQUENCE [LARGE SCALE GENOMIC DNA]</scope>
    <source>
        <strain evidence="4">ATCC BAA-461 / DSM 12804 / CCUG 43448 / CIP 107267 / Se-1111R</strain>
    </source>
</reference>
<dbReference type="Pfam" id="PF12802">
    <property type="entry name" value="MarR_2"/>
    <property type="match status" value="1"/>
</dbReference>
<dbReference type="GO" id="GO:0006950">
    <property type="term" value="P:response to stress"/>
    <property type="evidence" value="ECO:0007669"/>
    <property type="project" value="TreeGrafter"/>
</dbReference>
<proteinExistence type="predicted"/>
<dbReference type="AlphaFoldDB" id="A9HXF1"/>
<dbReference type="InterPro" id="IPR036388">
    <property type="entry name" value="WH-like_DNA-bd_sf"/>
</dbReference>
<feature type="region of interest" description="Disordered" evidence="1">
    <location>
        <begin position="155"/>
        <end position="174"/>
    </location>
</feature>
<dbReference type="eggNOG" id="COG1846">
    <property type="taxonomic scope" value="Bacteria"/>
</dbReference>
<keyword evidence="4" id="KW-1185">Reference proteome</keyword>
<gene>
    <name evidence="3" type="ordered locus">Bpet3419</name>
</gene>
<dbReference type="InterPro" id="IPR036390">
    <property type="entry name" value="WH_DNA-bd_sf"/>
</dbReference>
<name>A9HXF1_BORPD</name>
<dbReference type="PROSITE" id="PS50995">
    <property type="entry name" value="HTH_MARR_2"/>
    <property type="match status" value="1"/>
</dbReference>
<protein>
    <submittedName>
        <fullName evidence="3">Transcriptional regulator, MarR family</fullName>
    </submittedName>
</protein>
<sequence length="174" mass="19299">MSSVPAQPPVHLAEMPMYCLYQAWSQASPVFVRLCEGRFGITRREWRLLAAAVEYGPLTSAELAATARLDLVRTSRALGTLCEKGWTARVRDTHDKRITNVMATESGRALYEAMLPEIARLNELLMADLTPVEGQQLLRLLQIVAQRGARMATENVVADKASRRQGGTRRPPPA</sequence>
<dbReference type="InterPro" id="IPR039422">
    <property type="entry name" value="MarR/SlyA-like"/>
</dbReference>
<dbReference type="SUPFAM" id="SSF46785">
    <property type="entry name" value="Winged helix' DNA-binding domain"/>
    <property type="match status" value="1"/>
</dbReference>
<evidence type="ECO:0000259" key="2">
    <source>
        <dbReference type="PROSITE" id="PS50995"/>
    </source>
</evidence>
<accession>A9HXF1</accession>
<evidence type="ECO:0000313" key="4">
    <source>
        <dbReference type="Proteomes" id="UP000001225"/>
    </source>
</evidence>
<dbReference type="SMART" id="SM00347">
    <property type="entry name" value="HTH_MARR"/>
    <property type="match status" value="1"/>
</dbReference>
<evidence type="ECO:0000256" key="1">
    <source>
        <dbReference type="SAM" id="MobiDB-lite"/>
    </source>
</evidence>
<dbReference type="GO" id="GO:0003700">
    <property type="term" value="F:DNA-binding transcription factor activity"/>
    <property type="evidence" value="ECO:0007669"/>
    <property type="project" value="InterPro"/>
</dbReference>
<organism evidence="3 4">
    <name type="scientific">Bordetella petrii (strain ATCC BAA-461 / DSM 12804 / CCUG 43448 / CIP 107267 / Se-1111R)</name>
    <dbReference type="NCBI Taxonomy" id="340100"/>
    <lineage>
        <taxon>Bacteria</taxon>
        <taxon>Pseudomonadati</taxon>
        <taxon>Pseudomonadota</taxon>
        <taxon>Betaproteobacteria</taxon>
        <taxon>Burkholderiales</taxon>
        <taxon>Alcaligenaceae</taxon>
        <taxon>Bordetella</taxon>
    </lineage>
</organism>
<dbReference type="EMBL" id="AM902716">
    <property type="protein sequence ID" value="CAP43762.1"/>
    <property type="molecule type" value="Genomic_DNA"/>
</dbReference>
<dbReference type="PANTHER" id="PTHR33164">
    <property type="entry name" value="TRANSCRIPTIONAL REGULATOR, MARR FAMILY"/>
    <property type="match status" value="1"/>
</dbReference>
<dbReference type="Proteomes" id="UP000001225">
    <property type="component" value="Chromosome"/>
</dbReference>
<dbReference type="InterPro" id="IPR000835">
    <property type="entry name" value="HTH_MarR-typ"/>
</dbReference>
<dbReference type="Gene3D" id="1.10.10.10">
    <property type="entry name" value="Winged helix-like DNA-binding domain superfamily/Winged helix DNA-binding domain"/>
    <property type="match status" value="1"/>
</dbReference>
<dbReference type="KEGG" id="bpt:Bpet3419"/>
<dbReference type="PANTHER" id="PTHR33164:SF43">
    <property type="entry name" value="HTH-TYPE TRANSCRIPTIONAL REPRESSOR YETL"/>
    <property type="match status" value="1"/>
</dbReference>